<evidence type="ECO:0000256" key="4">
    <source>
        <dbReference type="ARBA" id="ARBA00011510"/>
    </source>
</evidence>
<keyword evidence="10" id="KW-1133">Transmembrane helix</keyword>
<evidence type="ECO:0000256" key="1">
    <source>
        <dbReference type="ARBA" id="ARBA00002515"/>
    </source>
</evidence>
<comment type="caution">
    <text evidence="12">The sequence shown here is derived from an EMBL/GenBank/DDBJ whole genome shotgun (WGS) entry which is preliminary data.</text>
</comment>
<dbReference type="GO" id="GO:0009706">
    <property type="term" value="C:chloroplast inner membrane"/>
    <property type="evidence" value="ECO:0007669"/>
    <property type="project" value="UniProtKB-SubCell"/>
</dbReference>
<keyword evidence="9" id="KW-0653">Protein transport</keyword>
<keyword evidence="7" id="KW-0812">Transmembrane</keyword>
<dbReference type="GO" id="GO:0015031">
    <property type="term" value="P:protein transport"/>
    <property type="evidence" value="ECO:0007669"/>
    <property type="project" value="UniProtKB-KW"/>
</dbReference>
<protein>
    <recommendedName>
        <fullName evidence="5">Protein TIC 214</fullName>
    </recommendedName>
    <alternativeName>
        <fullName evidence="11">Translocon at the inner envelope membrane of chloroplasts 214</fullName>
    </alternativeName>
</protein>
<organism evidence="12">
    <name type="scientific">Solanum chilense</name>
    <name type="common">Tomato</name>
    <name type="synonym">Lycopersicon chilense</name>
    <dbReference type="NCBI Taxonomy" id="4083"/>
    <lineage>
        <taxon>Eukaryota</taxon>
        <taxon>Viridiplantae</taxon>
        <taxon>Streptophyta</taxon>
        <taxon>Embryophyta</taxon>
        <taxon>Tracheophyta</taxon>
        <taxon>Spermatophyta</taxon>
        <taxon>Magnoliopsida</taxon>
        <taxon>eudicotyledons</taxon>
        <taxon>Gunneridae</taxon>
        <taxon>Pentapetalae</taxon>
        <taxon>asterids</taxon>
        <taxon>lamiids</taxon>
        <taxon>Solanales</taxon>
        <taxon>Solanaceae</taxon>
        <taxon>Solanoideae</taxon>
        <taxon>Solaneae</taxon>
        <taxon>Solanum</taxon>
        <taxon>Solanum subgen. Lycopersicon</taxon>
    </lineage>
</organism>
<evidence type="ECO:0000256" key="10">
    <source>
        <dbReference type="ARBA" id="ARBA00022989"/>
    </source>
</evidence>
<keyword evidence="10" id="KW-0472">Membrane</keyword>
<keyword evidence="8" id="KW-0934">Plastid</keyword>
<proteinExistence type="inferred from homology"/>
<sequence>KDKKEDNKRKEQARIAIEEAWDTIPLAQIIRGYINQIINESFRQIESGNWPNSSLIETKMKDLTDRTSTIKNQIERITKEKKKVTPEIDINPNKTNNIKKFESPKKIFQILKSRNTRVIWKFHYFLKLFIQRLYINLFLSII</sequence>
<dbReference type="Pfam" id="PF05758">
    <property type="entry name" value="Ycf1"/>
    <property type="match status" value="1"/>
</dbReference>
<dbReference type="InterPro" id="IPR008896">
    <property type="entry name" value="TIC214"/>
</dbReference>
<name>A0A6N2AG42_SOLCI</name>
<feature type="non-terminal residue" evidence="12">
    <location>
        <position position="1"/>
    </location>
</feature>
<comment type="subcellular location">
    <subcellularLocation>
        <location evidence="2">Plastid</location>
        <location evidence="2">Chloroplast inner membrane</location>
        <topology evidence="2">Multi-pass membrane protein</topology>
    </subcellularLocation>
</comment>
<evidence type="ECO:0000256" key="9">
    <source>
        <dbReference type="ARBA" id="ARBA00022927"/>
    </source>
</evidence>
<evidence type="ECO:0000256" key="6">
    <source>
        <dbReference type="ARBA" id="ARBA00022448"/>
    </source>
</evidence>
<evidence type="ECO:0000256" key="2">
    <source>
        <dbReference type="ARBA" id="ARBA00004478"/>
    </source>
</evidence>
<evidence type="ECO:0000256" key="8">
    <source>
        <dbReference type="ARBA" id="ARBA00022780"/>
    </source>
</evidence>
<feature type="non-terminal residue" evidence="12">
    <location>
        <position position="142"/>
    </location>
</feature>
<gene>
    <name evidence="12" type="ORF">EJD97_011273</name>
</gene>
<evidence type="ECO:0000256" key="3">
    <source>
        <dbReference type="ARBA" id="ARBA00009956"/>
    </source>
</evidence>
<evidence type="ECO:0000256" key="7">
    <source>
        <dbReference type="ARBA" id="ARBA00022692"/>
    </source>
</evidence>
<dbReference type="EMBL" id="RXGB01028639">
    <property type="protein sequence ID" value="TMW81186.1"/>
    <property type="molecule type" value="Genomic_DNA"/>
</dbReference>
<keyword evidence="8" id="KW-1001">Plastid inner membrane</keyword>
<keyword evidence="6" id="KW-0813">Transport</keyword>
<comment type="subunit">
    <text evidence="4">Part of the Tic complex.</text>
</comment>
<comment type="function">
    <text evidence="1">Involved in protein precursor import into chloroplasts. May be part of an intermediate translocation complex acting as a protein-conducting channel at the inner envelope.</text>
</comment>
<evidence type="ECO:0000256" key="11">
    <source>
        <dbReference type="ARBA" id="ARBA00029978"/>
    </source>
</evidence>
<dbReference type="AlphaFoldDB" id="A0A6N2AG42"/>
<accession>A0A6N2AG42</accession>
<comment type="similarity">
    <text evidence="3">Belongs to the TIC214 family.</text>
</comment>
<evidence type="ECO:0000313" key="12">
    <source>
        <dbReference type="EMBL" id="TMW81186.1"/>
    </source>
</evidence>
<evidence type="ECO:0000256" key="5">
    <source>
        <dbReference type="ARBA" id="ARBA00016640"/>
    </source>
</evidence>
<reference evidence="12" key="1">
    <citation type="submission" date="2019-05" db="EMBL/GenBank/DDBJ databases">
        <title>The de novo reference genome and transcriptome assemblies of the wild tomato species Solanum chilense.</title>
        <authorList>
            <person name="Stam R."/>
            <person name="Nosenko T."/>
            <person name="Hoerger A.C."/>
            <person name="Stephan W."/>
            <person name="Seidel M.A."/>
            <person name="Kuhn J.M.M."/>
            <person name="Haberer G."/>
            <person name="Tellier A."/>
        </authorList>
    </citation>
    <scope>NUCLEOTIDE SEQUENCE</scope>
    <source>
        <tissue evidence="12">Mature leaves</tissue>
    </source>
</reference>